<feature type="region of interest" description="Disordered" evidence="1">
    <location>
        <begin position="21"/>
        <end position="70"/>
    </location>
</feature>
<dbReference type="EMBL" id="JACHND010000001">
    <property type="protein sequence ID" value="MBB4703004.1"/>
    <property type="molecule type" value="Genomic_DNA"/>
</dbReference>
<gene>
    <name evidence="2" type="ORF">BJ982_004548</name>
</gene>
<feature type="region of interest" description="Disordered" evidence="1">
    <location>
        <begin position="171"/>
        <end position="270"/>
    </location>
</feature>
<feature type="compositionally biased region" description="Basic and acidic residues" evidence="1">
    <location>
        <begin position="32"/>
        <end position="70"/>
    </location>
</feature>
<feature type="compositionally biased region" description="Basic and acidic residues" evidence="1">
    <location>
        <begin position="206"/>
        <end position="216"/>
    </location>
</feature>
<keyword evidence="3" id="KW-1185">Reference proteome</keyword>
<comment type="caution">
    <text evidence="2">The sequence shown here is derived from an EMBL/GenBank/DDBJ whole genome shotgun (WGS) entry which is preliminary data.</text>
</comment>
<accession>A0A7W7DA02</accession>
<protein>
    <submittedName>
        <fullName evidence="2">Uncharacterized protein</fullName>
    </submittedName>
</protein>
<dbReference type="AlphaFoldDB" id="A0A7W7DA02"/>
<evidence type="ECO:0000313" key="3">
    <source>
        <dbReference type="Proteomes" id="UP000542210"/>
    </source>
</evidence>
<proteinExistence type="predicted"/>
<evidence type="ECO:0000256" key="1">
    <source>
        <dbReference type="SAM" id="MobiDB-lite"/>
    </source>
</evidence>
<dbReference type="Proteomes" id="UP000542210">
    <property type="component" value="Unassembled WGS sequence"/>
</dbReference>
<name>A0A7W7DA02_9ACTN</name>
<organism evidence="2 3">
    <name type="scientific">Sphaerisporangium siamense</name>
    <dbReference type="NCBI Taxonomy" id="795645"/>
    <lineage>
        <taxon>Bacteria</taxon>
        <taxon>Bacillati</taxon>
        <taxon>Actinomycetota</taxon>
        <taxon>Actinomycetes</taxon>
        <taxon>Streptosporangiales</taxon>
        <taxon>Streptosporangiaceae</taxon>
        <taxon>Sphaerisporangium</taxon>
    </lineage>
</organism>
<evidence type="ECO:0000313" key="2">
    <source>
        <dbReference type="EMBL" id="MBB4703004.1"/>
    </source>
</evidence>
<sequence length="270" mass="28636">MGAVNGRRGCLREEWTTCLSSDRRTGPAGWPLDREGPRPSADRRTPGSGDIRHGGGCHDRSQERGTDREAAGTGVVEGCGANGEGHEGCFYCGITGWLSPFLAALYRDERRDLDQILAESPLDLLHRPAGPGCAGQSGWSDVGDHPPAHGGGFVVLDGVAVSEGGLPLGCLGAMRDHHGPTGRPGPQRDPTGRLDSTTRQHNPTGGDDRRAAKMEPSRMQAGRTGFSCWHPHPQRTPVAPACERPRSSAEAQTPRTTPPADADGPRRRLG</sequence>
<reference evidence="2 3" key="1">
    <citation type="submission" date="2020-08" db="EMBL/GenBank/DDBJ databases">
        <title>Sequencing the genomes of 1000 actinobacteria strains.</title>
        <authorList>
            <person name="Klenk H.-P."/>
        </authorList>
    </citation>
    <scope>NUCLEOTIDE SEQUENCE [LARGE SCALE GENOMIC DNA]</scope>
    <source>
        <strain evidence="2 3">DSM 45784</strain>
    </source>
</reference>